<accession>A0ABV9Q510</accession>
<reference evidence="2" key="1">
    <citation type="journal article" date="2019" name="Int. J. Syst. Evol. Microbiol.">
        <title>The Global Catalogue of Microorganisms (GCM) 10K type strain sequencing project: providing services to taxonomists for standard genome sequencing and annotation.</title>
        <authorList>
            <consortium name="The Broad Institute Genomics Platform"/>
            <consortium name="The Broad Institute Genome Sequencing Center for Infectious Disease"/>
            <person name="Wu L."/>
            <person name="Ma J."/>
        </authorList>
    </citation>
    <scope>NUCLEOTIDE SEQUENCE [LARGE SCALE GENOMIC DNA]</scope>
    <source>
        <strain evidence="2">WYCCWR 12678</strain>
    </source>
</reference>
<dbReference type="Proteomes" id="UP001596002">
    <property type="component" value="Unassembled WGS sequence"/>
</dbReference>
<organism evidence="1 2">
    <name type="scientific">Effusibacillus consociatus</name>
    <dbReference type="NCBI Taxonomy" id="1117041"/>
    <lineage>
        <taxon>Bacteria</taxon>
        <taxon>Bacillati</taxon>
        <taxon>Bacillota</taxon>
        <taxon>Bacilli</taxon>
        <taxon>Bacillales</taxon>
        <taxon>Alicyclobacillaceae</taxon>
        <taxon>Effusibacillus</taxon>
    </lineage>
</organism>
<comment type="caution">
    <text evidence="1">The sequence shown here is derived from an EMBL/GenBank/DDBJ whole genome shotgun (WGS) entry which is preliminary data.</text>
</comment>
<protein>
    <submittedName>
        <fullName evidence="1">Anti-sigma-F factor Fin</fullName>
    </submittedName>
</protein>
<dbReference type="RefSeq" id="WP_380026497.1">
    <property type="nucleotide sequence ID" value="NZ_JBHSHC010000106.1"/>
</dbReference>
<dbReference type="Pfam" id="PF10955">
    <property type="entry name" value="Fin"/>
    <property type="match status" value="1"/>
</dbReference>
<dbReference type="EMBL" id="JBHSHC010000106">
    <property type="protein sequence ID" value="MFC4768547.1"/>
    <property type="molecule type" value="Genomic_DNA"/>
</dbReference>
<name>A0ABV9Q510_9BACL</name>
<evidence type="ECO:0000313" key="2">
    <source>
        <dbReference type="Proteomes" id="UP001596002"/>
    </source>
</evidence>
<proteinExistence type="predicted"/>
<gene>
    <name evidence="1" type="ORF">ACFO8Q_14475</name>
</gene>
<dbReference type="InterPro" id="IPR020115">
    <property type="entry name" value="Fin"/>
</dbReference>
<evidence type="ECO:0000313" key="1">
    <source>
        <dbReference type="EMBL" id="MFC4768547.1"/>
    </source>
</evidence>
<keyword evidence="2" id="KW-1185">Reference proteome</keyword>
<sequence>MKLIYVCRHCHTYLGALDRDRVDESRLGLTSLTAEEQADIISYNLNEDVAYVKTICDYCQEAIEAHPELALLQSPLQ</sequence>